<dbReference type="Proteomes" id="UP000196086">
    <property type="component" value="Unassembled WGS sequence"/>
</dbReference>
<sequence>MDIRFNHKLDKQMRDFFKTWKTEYGNSGANTNGRPFAYSMPPEATEVLTDGECVRIWSLVPAEFAQYLRDKNVEFDVVG</sequence>
<accession>A0A1Z5YW39</accession>
<reference evidence="1 2" key="1">
    <citation type="submission" date="2014-06" db="EMBL/GenBank/DDBJ databases">
        <authorList>
            <person name="Ju J."/>
            <person name="Zhang J."/>
        </authorList>
    </citation>
    <scope>NUCLEOTIDE SEQUENCE [LARGE SCALE GENOMIC DNA]</scope>
    <source>
        <strain evidence="1 2">DsW_47</strain>
    </source>
</reference>
<comment type="caution">
    <text evidence="1">The sequence shown here is derived from an EMBL/GenBank/DDBJ whole genome shotgun (WGS) entry which is preliminary data.</text>
</comment>
<gene>
    <name evidence="1" type="ORF">HK14_03195</name>
</gene>
<protein>
    <submittedName>
        <fullName evidence="1">Uncharacterized protein</fullName>
    </submittedName>
</protein>
<evidence type="ECO:0000313" key="1">
    <source>
        <dbReference type="EMBL" id="OUJ03183.1"/>
    </source>
</evidence>
<dbReference type="EMBL" id="JOMQ01000016">
    <property type="protein sequence ID" value="OUJ03183.1"/>
    <property type="molecule type" value="Genomic_DNA"/>
</dbReference>
<organism evidence="1 2">
    <name type="scientific">Acetobacter cibinongensis</name>
    <dbReference type="NCBI Taxonomy" id="146475"/>
    <lineage>
        <taxon>Bacteria</taxon>
        <taxon>Pseudomonadati</taxon>
        <taxon>Pseudomonadota</taxon>
        <taxon>Alphaproteobacteria</taxon>
        <taxon>Acetobacterales</taxon>
        <taxon>Acetobacteraceae</taxon>
        <taxon>Acetobacter</taxon>
    </lineage>
</organism>
<proteinExistence type="predicted"/>
<evidence type="ECO:0000313" key="2">
    <source>
        <dbReference type="Proteomes" id="UP000196086"/>
    </source>
</evidence>
<dbReference type="AlphaFoldDB" id="A0A1Z5YW39"/>
<name>A0A1Z5YW39_9PROT</name>